<dbReference type="InterPro" id="IPR017946">
    <property type="entry name" value="PLC-like_Pdiesterase_TIM-brl"/>
</dbReference>
<evidence type="ECO:0000313" key="3">
    <source>
        <dbReference type="EMBL" id="EDX18083.1"/>
    </source>
</evidence>
<dbReference type="EC" id="3.1.4.11" evidence="1"/>
<organism evidence="3 4">
    <name type="scientific">Drosophila simulans</name>
    <name type="common">Fruit fly</name>
    <dbReference type="NCBI Taxonomy" id="7240"/>
    <lineage>
        <taxon>Eukaryota</taxon>
        <taxon>Metazoa</taxon>
        <taxon>Ecdysozoa</taxon>
        <taxon>Arthropoda</taxon>
        <taxon>Hexapoda</taxon>
        <taxon>Insecta</taxon>
        <taxon>Pterygota</taxon>
        <taxon>Neoptera</taxon>
        <taxon>Endopterygota</taxon>
        <taxon>Diptera</taxon>
        <taxon>Brachycera</taxon>
        <taxon>Muscomorpha</taxon>
        <taxon>Ephydroidea</taxon>
        <taxon>Drosophilidae</taxon>
        <taxon>Drosophila</taxon>
        <taxon>Sophophora</taxon>
    </lineage>
</organism>
<dbReference type="InterPro" id="IPR001192">
    <property type="entry name" value="PI-PLC_fam"/>
</dbReference>
<evidence type="ECO:0000313" key="4">
    <source>
        <dbReference type="Proteomes" id="UP000000304"/>
    </source>
</evidence>
<dbReference type="PRINTS" id="PR00390">
    <property type="entry name" value="PHPHLIPASEC"/>
</dbReference>
<dbReference type="AlphaFoldDB" id="B4R5T3"/>
<dbReference type="SUPFAM" id="SSF50729">
    <property type="entry name" value="PH domain-like"/>
    <property type="match status" value="1"/>
</dbReference>
<dbReference type="GO" id="GO:0048015">
    <property type="term" value="P:phosphatidylinositol-mediated signaling"/>
    <property type="evidence" value="ECO:0007669"/>
    <property type="project" value="TreeGrafter"/>
</dbReference>
<dbReference type="PROSITE" id="PS50007">
    <property type="entry name" value="PIPLC_X_DOMAIN"/>
    <property type="match status" value="1"/>
</dbReference>
<dbReference type="PANTHER" id="PTHR10336:SF159">
    <property type="entry name" value="1-PHOSPHATIDYLINOSITOL 4,5-BISPHOSPHATE PHOSPHODIESTERASE GAMMA"/>
    <property type="match status" value="1"/>
</dbReference>
<dbReference type="GO" id="GO:0070373">
    <property type="term" value="P:negative regulation of ERK1 and ERK2 cascade"/>
    <property type="evidence" value="ECO:0007669"/>
    <property type="project" value="EnsemblMetazoa"/>
</dbReference>
<reference evidence="3 4" key="1">
    <citation type="journal article" date="2007" name="Nature">
        <title>Evolution of genes and genomes on the Drosophila phylogeny.</title>
        <authorList>
            <consortium name="Drosophila 12 Genomes Consortium"/>
            <person name="Clark A.G."/>
            <person name="Eisen M.B."/>
            <person name="Smith D.R."/>
            <person name="Bergman C.M."/>
            <person name="Oliver B."/>
            <person name="Markow T.A."/>
            <person name="Kaufman T.C."/>
            <person name="Kellis M."/>
            <person name="Gelbart W."/>
            <person name="Iyer V.N."/>
            <person name="Pollard D.A."/>
            <person name="Sackton T.B."/>
            <person name="Larracuente A.M."/>
            <person name="Singh N.D."/>
            <person name="Abad J.P."/>
            <person name="Abt D.N."/>
            <person name="Adryan B."/>
            <person name="Aguade M."/>
            <person name="Akashi H."/>
            <person name="Anderson W.W."/>
            <person name="Aquadro C.F."/>
            <person name="Ardell D.H."/>
            <person name="Arguello R."/>
            <person name="Artieri C.G."/>
            <person name="Barbash D.A."/>
            <person name="Barker D."/>
            <person name="Barsanti P."/>
            <person name="Batterham P."/>
            <person name="Batzoglou S."/>
            <person name="Begun D."/>
            <person name="Bhutkar A."/>
            <person name="Blanco E."/>
            <person name="Bosak S.A."/>
            <person name="Bradley R.K."/>
            <person name="Brand A.D."/>
            <person name="Brent M.R."/>
            <person name="Brooks A.N."/>
            <person name="Brown R.H."/>
            <person name="Butlin R.K."/>
            <person name="Caggese C."/>
            <person name="Calvi B.R."/>
            <person name="Bernardo de Carvalho A."/>
            <person name="Caspi A."/>
            <person name="Castrezana S."/>
            <person name="Celniker S.E."/>
            <person name="Chang J.L."/>
            <person name="Chapple C."/>
            <person name="Chatterji S."/>
            <person name="Chinwalla A."/>
            <person name="Civetta A."/>
            <person name="Clifton S.W."/>
            <person name="Comeron J.M."/>
            <person name="Costello J.C."/>
            <person name="Coyne J.A."/>
            <person name="Daub J."/>
            <person name="David R.G."/>
            <person name="Delcher A.L."/>
            <person name="Delehaunty K."/>
            <person name="Do C.B."/>
            <person name="Ebling H."/>
            <person name="Edwards K."/>
            <person name="Eickbush T."/>
            <person name="Evans J.D."/>
            <person name="Filipski A."/>
            <person name="Findeiss S."/>
            <person name="Freyhult E."/>
            <person name="Fulton L."/>
            <person name="Fulton R."/>
            <person name="Garcia A.C."/>
            <person name="Gardiner A."/>
            <person name="Garfield D.A."/>
            <person name="Garvin B.E."/>
            <person name="Gibson G."/>
            <person name="Gilbert D."/>
            <person name="Gnerre S."/>
            <person name="Godfrey J."/>
            <person name="Good R."/>
            <person name="Gotea V."/>
            <person name="Gravely B."/>
            <person name="Greenberg A.J."/>
            <person name="Griffiths-Jones S."/>
            <person name="Gross S."/>
            <person name="Guigo R."/>
            <person name="Gustafson E.A."/>
            <person name="Haerty W."/>
            <person name="Hahn M.W."/>
            <person name="Halligan D.L."/>
            <person name="Halpern A.L."/>
            <person name="Halter G.M."/>
            <person name="Han M.V."/>
            <person name="Heger A."/>
            <person name="Hillier L."/>
            <person name="Hinrichs A.S."/>
            <person name="Holmes I."/>
            <person name="Hoskins R.A."/>
            <person name="Hubisz M.J."/>
            <person name="Hultmark D."/>
            <person name="Huntley M.A."/>
            <person name="Jaffe D.B."/>
            <person name="Jagadeeshan S."/>
            <person name="Jeck W.R."/>
            <person name="Johnson J."/>
            <person name="Jones C.D."/>
            <person name="Jordan W.C."/>
            <person name="Karpen G.H."/>
            <person name="Kataoka E."/>
            <person name="Keightley P.D."/>
            <person name="Kheradpour P."/>
            <person name="Kirkness E.F."/>
            <person name="Koerich L.B."/>
            <person name="Kristiansen K."/>
            <person name="Kudrna D."/>
            <person name="Kulathinal R.J."/>
            <person name="Kumar S."/>
            <person name="Kwok R."/>
            <person name="Lander E."/>
            <person name="Langley C.H."/>
            <person name="Lapoint R."/>
            <person name="Lazzaro B.P."/>
            <person name="Lee S.J."/>
            <person name="Levesque L."/>
            <person name="Li R."/>
            <person name="Lin C.F."/>
            <person name="Lin M.F."/>
            <person name="Lindblad-Toh K."/>
            <person name="Llopart A."/>
            <person name="Long M."/>
            <person name="Low L."/>
            <person name="Lozovsky E."/>
            <person name="Lu J."/>
            <person name="Luo M."/>
            <person name="Machado C.A."/>
            <person name="Makalowski W."/>
            <person name="Marzo M."/>
            <person name="Matsuda M."/>
            <person name="Matzkin L."/>
            <person name="McAllister B."/>
            <person name="McBride C.S."/>
            <person name="McKernan B."/>
            <person name="McKernan K."/>
            <person name="Mendez-Lago M."/>
            <person name="Minx P."/>
            <person name="Mollenhauer M.U."/>
            <person name="Montooth K."/>
            <person name="Mount S.M."/>
            <person name="Mu X."/>
            <person name="Myers E."/>
            <person name="Negre B."/>
            <person name="Newfeld S."/>
            <person name="Nielsen R."/>
            <person name="Noor M.A."/>
            <person name="O'Grady P."/>
            <person name="Pachter L."/>
            <person name="Papaceit M."/>
            <person name="Parisi M.J."/>
            <person name="Parisi M."/>
            <person name="Parts L."/>
            <person name="Pedersen J.S."/>
            <person name="Pesole G."/>
            <person name="Phillippy A.M."/>
            <person name="Ponting C.P."/>
            <person name="Pop M."/>
            <person name="Porcelli D."/>
            <person name="Powell J.R."/>
            <person name="Prohaska S."/>
            <person name="Pruitt K."/>
            <person name="Puig M."/>
            <person name="Quesneville H."/>
            <person name="Ram K.R."/>
            <person name="Rand D."/>
            <person name="Rasmussen M.D."/>
            <person name="Reed L.K."/>
            <person name="Reenan R."/>
            <person name="Reily A."/>
            <person name="Remington K.A."/>
            <person name="Rieger T.T."/>
            <person name="Ritchie M.G."/>
            <person name="Robin C."/>
            <person name="Rogers Y.H."/>
            <person name="Rohde C."/>
            <person name="Rozas J."/>
            <person name="Rubenfield M.J."/>
            <person name="Ruiz A."/>
            <person name="Russo S."/>
            <person name="Salzberg S.L."/>
            <person name="Sanchez-Gracia A."/>
            <person name="Saranga D.J."/>
            <person name="Sato H."/>
            <person name="Schaeffer S.W."/>
            <person name="Schatz M.C."/>
            <person name="Schlenke T."/>
            <person name="Schwartz R."/>
            <person name="Segarra C."/>
            <person name="Singh R.S."/>
            <person name="Sirot L."/>
            <person name="Sirota M."/>
            <person name="Sisneros N.B."/>
            <person name="Smith C.D."/>
            <person name="Smith T.F."/>
            <person name="Spieth J."/>
            <person name="Stage D.E."/>
            <person name="Stark A."/>
            <person name="Stephan W."/>
            <person name="Strausberg R.L."/>
            <person name="Strempel S."/>
            <person name="Sturgill D."/>
            <person name="Sutton G."/>
            <person name="Sutton G.G."/>
            <person name="Tao W."/>
            <person name="Teichmann S."/>
            <person name="Tobari Y.N."/>
            <person name="Tomimura Y."/>
            <person name="Tsolas J.M."/>
            <person name="Valente V.L."/>
            <person name="Venter E."/>
            <person name="Venter J.C."/>
            <person name="Vicario S."/>
            <person name="Vieira F.G."/>
            <person name="Vilella A.J."/>
            <person name="Villasante A."/>
            <person name="Walenz B."/>
            <person name="Wang J."/>
            <person name="Wasserman M."/>
            <person name="Watts T."/>
            <person name="Wilson D."/>
            <person name="Wilson R.K."/>
            <person name="Wing R.A."/>
            <person name="Wolfner M.F."/>
            <person name="Wong A."/>
            <person name="Wong G.K."/>
            <person name="Wu C.I."/>
            <person name="Wu G."/>
            <person name="Yamamoto D."/>
            <person name="Yang H.P."/>
            <person name="Yang S.P."/>
            <person name="Yorke J.A."/>
            <person name="Yoshida K."/>
            <person name="Zdobnov E."/>
            <person name="Zhang P."/>
            <person name="Zhang Y."/>
            <person name="Zimin A.V."/>
            <person name="Baldwin J."/>
            <person name="Abdouelleil A."/>
            <person name="Abdulkadir J."/>
            <person name="Abebe A."/>
            <person name="Abera B."/>
            <person name="Abreu J."/>
            <person name="Acer S.C."/>
            <person name="Aftuck L."/>
            <person name="Alexander A."/>
            <person name="An P."/>
            <person name="Anderson E."/>
            <person name="Anderson S."/>
            <person name="Arachi H."/>
            <person name="Azer M."/>
            <person name="Bachantsang P."/>
            <person name="Barry A."/>
            <person name="Bayul T."/>
            <person name="Berlin A."/>
            <person name="Bessette D."/>
            <person name="Bloom T."/>
            <person name="Blye J."/>
            <person name="Boguslavskiy L."/>
            <person name="Bonnet C."/>
            <person name="Boukhgalter B."/>
            <person name="Bourzgui I."/>
            <person name="Brown A."/>
            <person name="Cahill P."/>
            <person name="Channer S."/>
            <person name="Cheshatsang Y."/>
            <person name="Chuda L."/>
            <person name="Citroen M."/>
            <person name="Collymore A."/>
            <person name="Cooke P."/>
            <person name="Costello M."/>
            <person name="D'Aco K."/>
            <person name="Daza R."/>
            <person name="De Haan G."/>
            <person name="DeGray S."/>
            <person name="DeMaso C."/>
            <person name="Dhargay N."/>
            <person name="Dooley K."/>
            <person name="Dooley E."/>
            <person name="Doricent M."/>
            <person name="Dorje P."/>
            <person name="Dorjee K."/>
            <person name="Dupes A."/>
            <person name="Elong R."/>
            <person name="Falk J."/>
            <person name="Farina A."/>
            <person name="Faro S."/>
            <person name="Ferguson D."/>
            <person name="Fisher S."/>
            <person name="Foley C.D."/>
            <person name="Franke A."/>
            <person name="Friedrich D."/>
            <person name="Gadbois L."/>
            <person name="Gearin G."/>
            <person name="Gearin C.R."/>
            <person name="Giannoukos G."/>
            <person name="Goode T."/>
            <person name="Graham J."/>
            <person name="Grandbois E."/>
            <person name="Grewal S."/>
            <person name="Gyaltsen K."/>
            <person name="Hafez N."/>
            <person name="Hagos B."/>
            <person name="Hall J."/>
            <person name="Henson C."/>
            <person name="Hollinger A."/>
            <person name="Honan T."/>
            <person name="Huard M.D."/>
            <person name="Hughes L."/>
            <person name="Hurhula B."/>
            <person name="Husby M.E."/>
            <person name="Kamat A."/>
            <person name="Kanga B."/>
            <person name="Kashin S."/>
            <person name="Khazanovich D."/>
            <person name="Kisner P."/>
            <person name="Lance K."/>
            <person name="Lara M."/>
            <person name="Lee W."/>
            <person name="Lennon N."/>
            <person name="Letendre F."/>
            <person name="LeVine R."/>
            <person name="Lipovsky A."/>
            <person name="Liu X."/>
            <person name="Liu J."/>
            <person name="Liu S."/>
            <person name="Lokyitsang T."/>
            <person name="Lokyitsang Y."/>
            <person name="Lubonja R."/>
            <person name="Lui A."/>
            <person name="MacDonald P."/>
            <person name="Magnisalis V."/>
            <person name="Maru K."/>
            <person name="Matthews C."/>
            <person name="McCusker W."/>
            <person name="McDonough S."/>
            <person name="Mehta T."/>
            <person name="Meldrim J."/>
            <person name="Meneus L."/>
            <person name="Mihai O."/>
            <person name="Mihalev A."/>
            <person name="Mihova T."/>
            <person name="Mittelman R."/>
            <person name="Mlenga V."/>
            <person name="Montmayeur A."/>
            <person name="Mulrain L."/>
            <person name="Navidi A."/>
            <person name="Naylor J."/>
            <person name="Negash T."/>
            <person name="Nguyen T."/>
            <person name="Nguyen N."/>
            <person name="Nicol R."/>
            <person name="Norbu C."/>
            <person name="Norbu N."/>
            <person name="Novod N."/>
            <person name="O'Neill B."/>
            <person name="Osman S."/>
            <person name="Markiewicz E."/>
            <person name="Oyono O.L."/>
            <person name="Patti C."/>
            <person name="Phunkhang P."/>
            <person name="Pierre F."/>
            <person name="Priest M."/>
            <person name="Raghuraman S."/>
            <person name="Rege F."/>
            <person name="Reyes R."/>
            <person name="Rise C."/>
            <person name="Rogov P."/>
            <person name="Ross K."/>
            <person name="Ryan E."/>
            <person name="Settipalli S."/>
            <person name="Shea T."/>
            <person name="Sherpa N."/>
            <person name="Shi L."/>
            <person name="Shih D."/>
            <person name="Sparrow T."/>
            <person name="Spaulding J."/>
            <person name="Stalker J."/>
            <person name="Stange-Thomann N."/>
            <person name="Stavropoulos S."/>
            <person name="Stone C."/>
            <person name="Strader C."/>
            <person name="Tesfaye S."/>
            <person name="Thomson T."/>
            <person name="Thoulutsang Y."/>
            <person name="Thoulutsang D."/>
            <person name="Topham K."/>
            <person name="Topping I."/>
            <person name="Tsamla T."/>
            <person name="Vassiliev H."/>
            <person name="Vo A."/>
            <person name="Wangchuk T."/>
            <person name="Wangdi T."/>
            <person name="Weiand M."/>
            <person name="Wilkinson J."/>
            <person name="Wilson A."/>
            <person name="Yadav S."/>
            <person name="Young G."/>
            <person name="Yu Q."/>
            <person name="Zembek L."/>
            <person name="Zhong D."/>
            <person name="Zimmer A."/>
            <person name="Zwirko Z."/>
            <person name="Jaffe D.B."/>
            <person name="Alvarez P."/>
            <person name="Brockman W."/>
            <person name="Butler J."/>
            <person name="Chin C."/>
            <person name="Gnerre S."/>
            <person name="Grabherr M."/>
            <person name="Kleber M."/>
            <person name="Mauceli E."/>
            <person name="MacCallum I."/>
        </authorList>
    </citation>
    <scope>NUCLEOTIDE SEQUENCE [LARGE SCALE GENOMIC DNA]</scope>
    <source>
        <strain evidence="4">white501</strain>
    </source>
</reference>
<dbReference type="STRING" id="7240.B4R5T3"/>
<dbReference type="Gene3D" id="3.20.20.190">
    <property type="entry name" value="Phosphatidylinositol (PI) phosphodiesterase"/>
    <property type="match status" value="1"/>
</dbReference>
<protein>
    <recommendedName>
        <fullName evidence="1">Phosphoinositide phospholipase C</fullName>
        <ecNumber evidence="1">3.1.4.11</ecNumber>
    </recommendedName>
</protein>
<dbReference type="GO" id="GO:0007298">
    <property type="term" value="P:border follicle cell migration"/>
    <property type="evidence" value="ECO:0007669"/>
    <property type="project" value="EnsemblMetazoa"/>
</dbReference>
<dbReference type="HOGENOM" id="CLU_954002_0_0_1"/>
<sequence>MNCRCPLLDRIVAQHLLTGDQFSSESSCEAYARALRMGCRCIELDCWNGPDNLPYIFHGHTITSKIKFMDVIKTIKDHAFTSSEYPVILSIEQNCSLEQQRNMAQALIEVFGDMLLTQPCDRNEQHLPSPYQLRRKIILKHKKLPQFDDITNGISSTGSLGHRSSLGGAPGENDGENVRKVFKEGLLYFKDPVDKSWNLYQFVLTHQELIYSSEINESRNGNSEDDDFGLSSSCSLNSNMQQKQKDTSANDELHFGENWFHGKLEGASIGCIYVYSLNFVNNLHKRRQKGGG</sequence>
<dbReference type="InterPro" id="IPR011993">
    <property type="entry name" value="PH-like_dom_sf"/>
</dbReference>
<feature type="domain" description="Phosphatidylinositol-specific phospholipase C X" evidence="2">
    <location>
        <begin position="10"/>
        <end position="142"/>
    </location>
</feature>
<gene>
    <name evidence="3" type="primary">Dsim\GD17281</name>
    <name evidence="3" type="ORF">Dsim_GD17281</name>
</gene>
<dbReference type="GO" id="GO:0032868">
    <property type="term" value="P:response to insulin"/>
    <property type="evidence" value="ECO:0007669"/>
    <property type="project" value="EnsemblMetazoa"/>
</dbReference>
<dbReference type="Proteomes" id="UP000000304">
    <property type="component" value="Chromosome X"/>
</dbReference>
<evidence type="ECO:0000259" key="2">
    <source>
        <dbReference type="SMART" id="SM00148"/>
    </source>
</evidence>
<dbReference type="EMBL" id="CM000366">
    <property type="protein sequence ID" value="EDX18083.1"/>
    <property type="molecule type" value="Genomic_DNA"/>
</dbReference>
<dbReference type="Pfam" id="PF00388">
    <property type="entry name" value="PI-PLC-X"/>
    <property type="match status" value="1"/>
</dbReference>
<evidence type="ECO:0000256" key="1">
    <source>
        <dbReference type="RuleBase" id="RU361133"/>
    </source>
</evidence>
<dbReference type="GO" id="GO:0046488">
    <property type="term" value="P:phosphatidylinositol metabolic process"/>
    <property type="evidence" value="ECO:0007669"/>
    <property type="project" value="TreeGrafter"/>
</dbReference>
<keyword evidence="1" id="KW-0378">Hydrolase</keyword>
<dbReference type="GO" id="GO:0032587">
    <property type="term" value="C:ruffle membrane"/>
    <property type="evidence" value="ECO:0007669"/>
    <property type="project" value="TreeGrafter"/>
</dbReference>
<dbReference type="GO" id="GO:0030307">
    <property type="term" value="P:positive regulation of cell growth"/>
    <property type="evidence" value="ECO:0007669"/>
    <property type="project" value="EnsemblMetazoa"/>
</dbReference>
<dbReference type="GO" id="GO:0051209">
    <property type="term" value="P:release of sequestered calcium ion into cytosol"/>
    <property type="evidence" value="ECO:0007669"/>
    <property type="project" value="TreeGrafter"/>
</dbReference>
<keyword evidence="4" id="KW-1185">Reference proteome</keyword>
<dbReference type="GO" id="GO:0016042">
    <property type="term" value="P:lipid catabolic process"/>
    <property type="evidence" value="ECO:0007669"/>
    <property type="project" value="UniProtKB-KW"/>
</dbReference>
<dbReference type="GO" id="GO:0045873">
    <property type="term" value="P:negative regulation of sevenless signaling pathway"/>
    <property type="evidence" value="ECO:0007669"/>
    <property type="project" value="EnsemblMetazoa"/>
</dbReference>
<dbReference type="InterPro" id="IPR000909">
    <property type="entry name" value="PLipase_C_PInositol-sp_X_dom"/>
</dbReference>
<dbReference type="FunFam" id="2.30.29.30:FF:000747">
    <property type="entry name" value="1-phosphatidylinositol 4,5-bisphosphate phosphodiesterase gamma"/>
    <property type="match status" value="1"/>
</dbReference>
<dbReference type="GO" id="GO:0004435">
    <property type="term" value="F:phosphatidylinositol-4,5-bisphosphate phospholipase C activity"/>
    <property type="evidence" value="ECO:0007669"/>
    <property type="project" value="UniProtKB-EC"/>
</dbReference>
<dbReference type="GO" id="GO:0010634">
    <property type="term" value="P:positive regulation of epithelial cell migration"/>
    <property type="evidence" value="ECO:0007669"/>
    <property type="project" value="TreeGrafter"/>
</dbReference>
<dbReference type="PANTHER" id="PTHR10336">
    <property type="entry name" value="PHOSPHOINOSITIDE-SPECIFIC PHOSPHOLIPASE C FAMILY PROTEIN"/>
    <property type="match status" value="1"/>
</dbReference>
<dbReference type="Gene3D" id="2.30.29.30">
    <property type="entry name" value="Pleckstrin-homology domain (PH domain)/Phosphotyrosine-binding domain (PTB)"/>
    <property type="match status" value="1"/>
</dbReference>
<accession>B4R5T3</accession>
<dbReference type="SMART" id="SM00148">
    <property type="entry name" value="PLCXc"/>
    <property type="match status" value="1"/>
</dbReference>
<dbReference type="GO" id="GO:0042690">
    <property type="term" value="P:negative regulation of crystal cell differentiation"/>
    <property type="evidence" value="ECO:0007669"/>
    <property type="project" value="EnsemblMetazoa"/>
</dbReference>
<keyword evidence="1" id="KW-0443">Lipid metabolism</keyword>
<name>B4R5T3_DROSI</name>
<proteinExistence type="predicted"/>
<dbReference type="OrthoDB" id="269822at2759"/>
<dbReference type="SUPFAM" id="SSF51695">
    <property type="entry name" value="PLC-like phosphodiesterases"/>
    <property type="match status" value="1"/>
</dbReference>
<dbReference type="SMR" id="B4R5T3"/>
<comment type="catalytic activity">
    <reaction evidence="1">
        <text>a 1,2-diacyl-sn-glycero-3-phospho-(1D-myo-inositol-4,5-bisphosphate) + H2O = 1D-myo-inositol 1,4,5-trisphosphate + a 1,2-diacyl-sn-glycerol + H(+)</text>
        <dbReference type="Rhea" id="RHEA:33179"/>
        <dbReference type="ChEBI" id="CHEBI:15377"/>
        <dbReference type="ChEBI" id="CHEBI:15378"/>
        <dbReference type="ChEBI" id="CHEBI:17815"/>
        <dbReference type="ChEBI" id="CHEBI:58456"/>
        <dbReference type="ChEBI" id="CHEBI:203600"/>
        <dbReference type="EC" id="3.1.4.11"/>
    </reaction>
</comment>
<dbReference type="GO" id="GO:0042059">
    <property type="term" value="P:negative regulation of epidermal growth factor receptor signaling pathway"/>
    <property type="evidence" value="ECO:0007669"/>
    <property type="project" value="EnsemblMetazoa"/>
</dbReference>
<keyword evidence="1" id="KW-0442">Lipid degradation</keyword>